<organism evidence="2 3">
    <name type="scientific">Portunus trituberculatus</name>
    <name type="common">Swimming crab</name>
    <name type="synonym">Neptunus trituberculatus</name>
    <dbReference type="NCBI Taxonomy" id="210409"/>
    <lineage>
        <taxon>Eukaryota</taxon>
        <taxon>Metazoa</taxon>
        <taxon>Ecdysozoa</taxon>
        <taxon>Arthropoda</taxon>
        <taxon>Crustacea</taxon>
        <taxon>Multicrustacea</taxon>
        <taxon>Malacostraca</taxon>
        <taxon>Eumalacostraca</taxon>
        <taxon>Eucarida</taxon>
        <taxon>Decapoda</taxon>
        <taxon>Pleocyemata</taxon>
        <taxon>Brachyura</taxon>
        <taxon>Eubrachyura</taxon>
        <taxon>Portunoidea</taxon>
        <taxon>Portunidae</taxon>
        <taxon>Portuninae</taxon>
        <taxon>Portunus</taxon>
    </lineage>
</organism>
<proteinExistence type="predicted"/>
<dbReference type="Proteomes" id="UP000324222">
    <property type="component" value="Unassembled WGS sequence"/>
</dbReference>
<sequence length="101" mass="11031">MVTNDFHINFLINATARAAQTFPLLGGPGGLCKSGREEAAMSGQRTSERASERARSGWREVMEGLARRAEGLGVNGEVVFRDRGEMYSTPLRTETDGQADR</sequence>
<name>A0A5B7J1D4_PORTR</name>
<protein>
    <submittedName>
        <fullName evidence="2">Uncharacterized protein</fullName>
    </submittedName>
</protein>
<evidence type="ECO:0000313" key="3">
    <source>
        <dbReference type="Proteomes" id="UP000324222"/>
    </source>
</evidence>
<feature type="compositionally biased region" description="Basic and acidic residues" evidence="1">
    <location>
        <begin position="46"/>
        <end position="55"/>
    </location>
</feature>
<keyword evidence="3" id="KW-1185">Reference proteome</keyword>
<gene>
    <name evidence="2" type="ORF">E2C01_086637</name>
</gene>
<comment type="caution">
    <text evidence="2">The sequence shown here is derived from an EMBL/GenBank/DDBJ whole genome shotgun (WGS) entry which is preliminary data.</text>
</comment>
<evidence type="ECO:0000256" key="1">
    <source>
        <dbReference type="SAM" id="MobiDB-lite"/>
    </source>
</evidence>
<reference evidence="2 3" key="1">
    <citation type="submission" date="2019-05" db="EMBL/GenBank/DDBJ databases">
        <title>Another draft genome of Portunus trituberculatus and its Hox gene families provides insights of decapod evolution.</title>
        <authorList>
            <person name="Jeong J.-H."/>
            <person name="Song I."/>
            <person name="Kim S."/>
            <person name="Choi T."/>
            <person name="Kim D."/>
            <person name="Ryu S."/>
            <person name="Kim W."/>
        </authorList>
    </citation>
    <scope>NUCLEOTIDE SEQUENCE [LARGE SCALE GENOMIC DNA]</scope>
    <source>
        <tissue evidence="2">Muscle</tissue>
    </source>
</reference>
<feature type="region of interest" description="Disordered" evidence="1">
    <location>
        <begin position="35"/>
        <end position="55"/>
    </location>
</feature>
<dbReference type="AlphaFoldDB" id="A0A5B7J1D4"/>
<dbReference type="EMBL" id="VSRR010088284">
    <property type="protein sequence ID" value="MPC91591.1"/>
    <property type="molecule type" value="Genomic_DNA"/>
</dbReference>
<evidence type="ECO:0000313" key="2">
    <source>
        <dbReference type="EMBL" id="MPC91591.1"/>
    </source>
</evidence>
<accession>A0A5B7J1D4</accession>